<feature type="chain" id="PRO_5011652051" description="Copper amine oxidase N-terminal domain-containing protein" evidence="1">
    <location>
        <begin position="24"/>
        <end position="390"/>
    </location>
</feature>
<dbReference type="RefSeq" id="WP_090439035.1">
    <property type="nucleotide sequence ID" value="NZ_FOHU01000002.1"/>
</dbReference>
<evidence type="ECO:0000313" key="2">
    <source>
        <dbReference type="EMBL" id="SES81411.1"/>
    </source>
</evidence>
<proteinExistence type="predicted"/>
<organism evidence="2 3">
    <name type="scientific">Natronincola peptidivorans</name>
    <dbReference type="NCBI Taxonomy" id="426128"/>
    <lineage>
        <taxon>Bacteria</taxon>
        <taxon>Bacillati</taxon>
        <taxon>Bacillota</taxon>
        <taxon>Clostridia</taxon>
        <taxon>Peptostreptococcales</taxon>
        <taxon>Natronincolaceae</taxon>
        <taxon>Natronincola</taxon>
    </lineage>
</organism>
<reference evidence="2 3" key="1">
    <citation type="submission" date="2016-10" db="EMBL/GenBank/DDBJ databases">
        <authorList>
            <person name="de Groot N.N."/>
        </authorList>
    </citation>
    <scope>NUCLEOTIDE SEQUENCE [LARGE SCALE GENOMIC DNA]</scope>
    <source>
        <strain evidence="2 3">DSM 18979</strain>
    </source>
</reference>
<evidence type="ECO:0000256" key="1">
    <source>
        <dbReference type="SAM" id="SignalP"/>
    </source>
</evidence>
<keyword evidence="1" id="KW-0732">Signal</keyword>
<accession>A0A1H9ZKT8</accession>
<dbReference type="AlphaFoldDB" id="A0A1H9ZKT8"/>
<dbReference type="EMBL" id="FOHU01000002">
    <property type="protein sequence ID" value="SES81411.1"/>
    <property type="molecule type" value="Genomic_DNA"/>
</dbReference>
<gene>
    <name evidence="2" type="ORF">SAMN05660297_00568</name>
</gene>
<evidence type="ECO:0000313" key="3">
    <source>
        <dbReference type="Proteomes" id="UP000199568"/>
    </source>
</evidence>
<dbReference type="Proteomes" id="UP000199568">
    <property type="component" value="Unassembled WGS sequence"/>
</dbReference>
<name>A0A1H9ZKT8_9FIRM</name>
<sequence length="390" mass="44149">MKKMLIVMLLVVSMLTMVGFAPAETSYWEDMKAIYEWDGLEGEAEMQLKVVIPPDVDLHYNVEMYSVSNLKDFVSYMEIVVEDVEGLQEIPTIKLYTVGTDFYINTDAVLPLLSVMGLEETVDIQEEYILFRNTEAPIDMNSKMLQDIIQFIEEMDLGIDLGMTKEGNTYTLKLDSDKMIDLLEAYMLYVITNIDKLPAELMPAEMPELTEEDLQEVLELYDTFIAPNIPMAKAFITGSYYQQVTTFEEDAVTEETELALITPMAQIQVEGLTVSRKLTTTDIQLPESVLVFTQEDLEAFIMSQFAVETQVGFKAIVDLEGSYVKPAEGTFEQGTVQLKVEDGRSFIAVADASQLLDIQLEGEGFIPVKDLEDYGFYVIWNSDIDAIEIY</sequence>
<feature type="signal peptide" evidence="1">
    <location>
        <begin position="1"/>
        <end position="23"/>
    </location>
</feature>
<dbReference type="OrthoDB" id="1948885at2"/>
<keyword evidence="3" id="KW-1185">Reference proteome</keyword>
<protein>
    <recommendedName>
        <fullName evidence="4">Copper amine oxidase N-terminal domain-containing protein</fullName>
    </recommendedName>
</protein>
<evidence type="ECO:0008006" key="4">
    <source>
        <dbReference type="Google" id="ProtNLM"/>
    </source>
</evidence>